<accession>A0A9X3DY12</accession>
<dbReference type="PANTHER" id="PTHR18964:SF149">
    <property type="entry name" value="BIFUNCTIONAL UDP-N-ACETYLGLUCOSAMINE 2-EPIMERASE_N-ACETYLMANNOSAMINE KINASE"/>
    <property type="match status" value="1"/>
</dbReference>
<dbReference type="SUPFAM" id="SSF53067">
    <property type="entry name" value="Actin-like ATPase domain"/>
    <property type="match status" value="1"/>
</dbReference>
<dbReference type="EMBL" id="JAPKNK010000001">
    <property type="protein sequence ID" value="MCX5568061.1"/>
    <property type="molecule type" value="Genomic_DNA"/>
</dbReference>
<dbReference type="InterPro" id="IPR043129">
    <property type="entry name" value="ATPase_NBD"/>
</dbReference>
<dbReference type="InterPro" id="IPR036388">
    <property type="entry name" value="WH-like_DNA-bd_sf"/>
</dbReference>
<comment type="similarity">
    <text evidence="1">Belongs to the ROK (NagC/XylR) family.</text>
</comment>
<organism evidence="2 3">
    <name type="scientific">Kaistia nematophila</name>
    <dbReference type="NCBI Taxonomy" id="2994654"/>
    <lineage>
        <taxon>Bacteria</taxon>
        <taxon>Pseudomonadati</taxon>
        <taxon>Pseudomonadota</taxon>
        <taxon>Alphaproteobacteria</taxon>
        <taxon>Hyphomicrobiales</taxon>
        <taxon>Kaistiaceae</taxon>
        <taxon>Kaistia</taxon>
    </lineage>
</organism>
<sequence length="400" mass="41654">MIEDRLKSLLDDPADGTPSARIVRLLSERGTLSATEIARLTGLAKSTVSMTLAGLRRSDIVIESDHGETVRGAGVGRPATALTLNPKVGTCVGVLFGLEAIQLIVADVSHRVISDRKIQIEPDYSPAEAAAVTRRLVDEAYEEHGLAPEGRLGVGVAVAGPINPIDGKVLRASGVPTWAGTDIRAAFGPVLKSPIFADNESNCAAIAEMMWGAAIGAEDFVFFKIDLGVGGAIVNRGRVITGIAGGAGEFGHMIIDPSGPLCRCGNRGCLELYASARDAVAQAERRLGRPVGIDGLVALAREGDEDSRRKIVAMAEAAGKGLAIIGTALNPGLVVLGGQLSRAGEMLLGPLSESYERHTLVKRAGVAPEARTRFVTGVFTDNDACLGAVGLVLRHHGRLG</sequence>
<dbReference type="RefSeq" id="WP_266337024.1">
    <property type="nucleotide sequence ID" value="NZ_JAPKNK010000001.1"/>
</dbReference>
<dbReference type="InterPro" id="IPR049874">
    <property type="entry name" value="ROK_cs"/>
</dbReference>
<dbReference type="SUPFAM" id="SSF46785">
    <property type="entry name" value="Winged helix' DNA-binding domain"/>
    <property type="match status" value="1"/>
</dbReference>
<dbReference type="Proteomes" id="UP001144805">
    <property type="component" value="Unassembled WGS sequence"/>
</dbReference>
<dbReference type="AlphaFoldDB" id="A0A9X3DY12"/>
<name>A0A9X3DY12_9HYPH</name>
<dbReference type="PANTHER" id="PTHR18964">
    <property type="entry name" value="ROK (REPRESSOR, ORF, KINASE) FAMILY"/>
    <property type="match status" value="1"/>
</dbReference>
<proteinExistence type="inferred from homology"/>
<dbReference type="CDD" id="cd00090">
    <property type="entry name" value="HTH_ARSR"/>
    <property type="match status" value="1"/>
</dbReference>
<reference evidence="2" key="1">
    <citation type="submission" date="2022-11" db="EMBL/GenBank/DDBJ databases">
        <title>Biodiversity and phylogenetic relationships of bacteria.</title>
        <authorList>
            <person name="Machado R.A.R."/>
            <person name="Bhat A."/>
            <person name="Loulou A."/>
            <person name="Kallel S."/>
        </authorList>
    </citation>
    <scope>NUCLEOTIDE SEQUENCE</scope>
    <source>
        <strain evidence="2">K-TC2</strain>
    </source>
</reference>
<dbReference type="InterPro" id="IPR011991">
    <property type="entry name" value="ArsR-like_HTH"/>
</dbReference>
<evidence type="ECO:0000313" key="3">
    <source>
        <dbReference type="Proteomes" id="UP001144805"/>
    </source>
</evidence>
<dbReference type="Gene3D" id="1.10.10.10">
    <property type="entry name" value="Winged helix-like DNA-binding domain superfamily/Winged helix DNA-binding domain"/>
    <property type="match status" value="1"/>
</dbReference>
<gene>
    <name evidence="2" type="ORF">OSH07_02520</name>
</gene>
<dbReference type="Pfam" id="PF12840">
    <property type="entry name" value="HTH_20"/>
    <property type="match status" value="1"/>
</dbReference>
<comment type="caution">
    <text evidence="2">The sequence shown here is derived from an EMBL/GenBank/DDBJ whole genome shotgun (WGS) entry which is preliminary data.</text>
</comment>
<dbReference type="PROSITE" id="PS01125">
    <property type="entry name" value="ROK"/>
    <property type="match status" value="1"/>
</dbReference>
<dbReference type="InterPro" id="IPR036390">
    <property type="entry name" value="WH_DNA-bd_sf"/>
</dbReference>
<keyword evidence="3" id="KW-1185">Reference proteome</keyword>
<dbReference type="Pfam" id="PF00480">
    <property type="entry name" value="ROK"/>
    <property type="match status" value="1"/>
</dbReference>
<dbReference type="GO" id="GO:0006355">
    <property type="term" value="P:regulation of DNA-templated transcription"/>
    <property type="evidence" value="ECO:0007669"/>
    <property type="project" value="UniProtKB-ARBA"/>
</dbReference>
<dbReference type="InterPro" id="IPR000600">
    <property type="entry name" value="ROK"/>
</dbReference>
<dbReference type="Gene3D" id="3.30.420.40">
    <property type="match status" value="2"/>
</dbReference>
<protein>
    <submittedName>
        <fullName evidence="2">ROK family transcriptional regulator</fullName>
    </submittedName>
</protein>
<evidence type="ECO:0000313" key="2">
    <source>
        <dbReference type="EMBL" id="MCX5568061.1"/>
    </source>
</evidence>
<evidence type="ECO:0000256" key="1">
    <source>
        <dbReference type="ARBA" id="ARBA00006479"/>
    </source>
</evidence>